<feature type="region of interest" description="Disordered" evidence="1">
    <location>
        <begin position="98"/>
        <end position="119"/>
    </location>
</feature>
<comment type="caution">
    <text evidence="2">The sequence shown here is derived from an EMBL/GenBank/DDBJ whole genome shotgun (WGS) entry which is preliminary data.</text>
</comment>
<dbReference type="PANTHER" id="PTHR37285:SF5">
    <property type="entry name" value="SPORE WALL MATURATION PROTEIN DIT1"/>
    <property type="match status" value="1"/>
</dbReference>
<dbReference type="AlphaFoldDB" id="A0A368VZ31"/>
<dbReference type="Pfam" id="PF05141">
    <property type="entry name" value="DIT1_PvcA"/>
    <property type="match status" value="1"/>
</dbReference>
<dbReference type="Proteomes" id="UP000253495">
    <property type="component" value="Unassembled WGS sequence"/>
</dbReference>
<evidence type="ECO:0000313" key="3">
    <source>
        <dbReference type="Proteomes" id="UP000253495"/>
    </source>
</evidence>
<evidence type="ECO:0000313" key="2">
    <source>
        <dbReference type="EMBL" id="RCW47267.1"/>
    </source>
</evidence>
<reference evidence="2 3" key="1">
    <citation type="submission" date="2018-07" db="EMBL/GenBank/DDBJ databases">
        <title>Genomic Encyclopedia of Type Strains, Phase III (KMG-III): the genomes of soil and plant-associated and newly described type strains.</title>
        <authorList>
            <person name="Whitman W."/>
        </authorList>
    </citation>
    <scope>NUCLEOTIDE SEQUENCE [LARGE SCALE GENOMIC DNA]</scope>
    <source>
        <strain evidence="2 3">CECT 8575</strain>
    </source>
</reference>
<sequence length="1071" mass="118381">MRADSSTRDGAGHGFAAPVGTNPLGIDAGNALLRSGGYGLYLIRRSGRTYLAGEGAGTGISLGSEPTWSDLYRTLVRLRRTRRHDDRGWLDHLARSLHGRLPGGTHPRTPAAEEERVPTPEWSRFVATVQADPLLRMHCATRRAAMTLPASESVSRPTPPHPAHPGGTFAVGVLELVTPAPGLDGGLLHQVLQHRFEHREDELAYFLEHFIRPPLRAFRLALDNHHTALLALHGPGIGFELSPELQATGRIVVTEHVDVRDAGRLGATDIREGVRALVRTLDMLGAGFRGSDEVPGRAVGGYSQGEVRAGVDRVVAEELRYLEAHTADVLSGEHPLQCFVHTVPDEQDDALKRVLRTVQERTRIRRWEPHRPKPTVMIDLDLCAIVPLQRTLDAARAISGPREGAPDGIAELAHPEALCVLPTYSGSTWRNFVEACGLAAKYPGVNWQRVHAEFFRVFARSGEQLRTDTVNAGLARFVWDVHDAGGRVVFGTSRRRRVREYTREVLDTAGVPDTELLFLPDDRVRPISELKVEQLRELGEIDLVAAFDDMLANRIAITKEFSGALAVAVEIPGMATERRSEQPVADAAPVIATFETSPRPRTGSALSARGPTLSHTHSLEEVQVSALRTNRVAQRWAAQLTMKESLAIVESVVSDADRAAERAARSAHAKFATADPERSAHAEQRDRTVRQLHHLFTRKQFLKGSRSNYRLEDMRRDAVPFLERGSPIEVVLLGFPIKQSLNRLKASGPLPDLAELGALVRLRELQHAVRFVYPPGLHFNILTDGRHFRPRPLSATGAYGRKLRQYLELAGMDGCASIAEIDEVARQRRGPGLMRERRVLFVRHRRLLEDMLRGFDITDEPLRTLDTITELASSVDGPDAAVLARSLGMLREMLMSMVYSVPVPVPGNADRLAWSRLVYADVYNLTDGGVSPEVRQARAAVLRRAWHNVIRYLATLRTDEALGYDDLFGDRVRLTVSAAMRGRCGFTYLGGSGLLPWQGTGVLDQRGYVAVDFAVSLVDQGFVPVYSPLLGSRQPWMMVPAQYTRPRAHGECAGGTRLDGDFAARARLRRR</sequence>
<proteinExistence type="predicted"/>
<dbReference type="InterPro" id="IPR007817">
    <property type="entry name" value="Isocyanide_synthase_DIT1"/>
</dbReference>
<name>A0A368VZ31_9ACTN</name>
<dbReference type="EMBL" id="QPJC01000001">
    <property type="protein sequence ID" value="RCW47267.1"/>
    <property type="molecule type" value="Genomic_DNA"/>
</dbReference>
<dbReference type="OrthoDB" id="5164599at2"/>
<gene>
    <name evidence="2" type="ORF">DFQ14_101616</name>
</gene>
<organism evidence="2 3">
    <name type="scientific">Halopolyspora algeriensis</name>
    <dbReference type="NCBI Taxonomy" id="1500506"/>
    <lineage>
        <taxon>Bacteria</taxon>
        <taxon>Bacillati</taxon>
        <taxon>Actinomycetota</taxon>
        <taxon>Actinomycetes</taxon>
        <taxon>Actinomycetes incertae sedis</taxon>
        <taxon>Halopolyspora</taxon>
    </lineage>
</organism>
<accession>A0A368VZ31</accession>
<protein>
    <submittedName>
        <fullName evidence="2">Pyoverdine/dityrosine biosynthesis protein</fullName>
    </submittedName>
</protein>
<dbReference type="PANTHER" id="PTHR37285">
    <property type="entry name" value="SPORE WALL MATURATION PROTEIN DIT1"/>
    <property type="match status" value="1"/>
</dbReference>
<evidence type="ECO:0000256" key="1">
    <source>
        <dbReference type="SAM" id="MobiDB-lite"/>
    </source>
</evidence>
<dbReference type="Gene3D" id="3.40.50.1000">
    <property type="entry name" value="HAD superfamily/HAD-like"/>
    <property type="match status" value="1"/>
</dbReference>
<dbReference type="InterPro" id="IPR023214">
    <property type="entry name" value="HAD_sf"/>
</dbReference>
<keyword evidence="3" id="KW-1185">Reference proteome</keyword>
<dbReference type="RefSeq" id="WP_114451585.1">
    <property type="nucleotide sequence ID" value="NZ_QPJC01000001.1"/>
</dbReference>